<keyword evidence="5" id="KW-1185">Reference proteome</keyword>
<reference evidence="2" key="3">
    <citation type="submission" date="2018-03" db="EMBL/GenBank/DDBJ databases">
        <title>A novel mecC allotype, mecC3, in a new Staphylococcus species, Staphylococcus caeli.</title>
        <authorList>
            <person name="MacFadyen A.C."/>
            <person name="Harrison E.M."/>
            <person name="Morgan F.J.E."/>
            <person name="Parkhill J."/>
            <person name="Holmes M.A."/>
            <person name="Paterson G.K."/>
        </authorList>
    </citation>
    <scope>NUCLEOTIDE SEQUENCE</scope>
    <source>
        <strain evidence="2">82B</strain>
    </source>
</reference>
<dbReference type="Gene3D" id="1.10.10.10">
    <property type="entry name" value="Winged helix-like DNA-binding domain superfamily/Winged helix DNA-binding domain"/>
    <property type="match status" value="1"/>
</dbReference>
<dbReference type="Pfam" id="PF08280">
    <property type="entry name" value="HTH_Mga"/>
    <property type="match status" value="1"/>
</dbReference>
<evidence type="ECO:0000313" key="6">
    <source>
        <dbReference type="Proteomes" id="UP000095768"/>
    </source>
</evidence>
<organism evidence="4 6">
    <name type="scientific">Staphylococcus caeli</name>
    <dbReference type="NCBI Taxonomy" id="2201815"/>
    <lineage>
        <taxon>Bacteria</taxon>
        <taxon>Bacillati</taxon>
        <taxon>Bacillota</taxon>
        <taxon>Bacilli</taxon>
        <taxon>Bacillales</taxon>
        <taxon>Staphylococcaceae</taxon>
        <taxon>Staphylococcus</taxon>
    </lineage>
</organism>
<protein>
    <submittedName>
        <fullName evidence="3 4">DNA binding protein</fullName>
    </submittedName>
</protein>
<feature type="domain" description="M protein trans-acting positive regulator (MGA) HTH" evidence="1">
    <location>
        <begin position="6"/>
        <end position="49"/>
    </location>
</feature>
<evidence type="ECO:0000313" key="3">
    <source>
        <dbReference type="EMBL" id="SCT09345.1"/>
    </source>
</evidence>
<name>A0A1D4NFK4_9STAP</name>
<evidence type="ECO:0000313" key="2">
    <source>
        <dbReference type="EMBL" id="AWM30224.1"/>
    </source>
</evidence>
<reference evidence="4 6" key="1">
    <citation type="submission" date="2016-09" db="EMBL/GenBank/DDBJ databases">
        <authorList>
            <consortium name="Pathogen Informatics"/>
        </authorList>
    </citation>
    <scope>NUCLEOTIDE SEQUENCE [LARGE SCALE GENOMIC DNA]</scope>
    <source>
        <strain evidence="4 6">82B</strain>
    </source>
</reference>
<dbReference type="AlphaFoldDB" id="A0A1D4NFK4"/>
<dbReference type="RefSeq" id="WP_069995892.1">
    <property type="nucleotide sequence ID" value="NZ_FMPG01000008.1"/>
</dbReference>
<dbReference type="Proteomes" id="UP000095412">
    <property type="component" value="Unassembled WGS sequence"/>
</dbReference>
<evidence type="ECO:0000313" key="5">
    <source>
        <dbReference type="Proteomes" id="UP000095412"/>
    </source>
</evidence>
<dbReference type="Proteomes" id="UP000095768">
    <property type="component" value="Unassembled WGS sequence"/>
</dbReference>
<reference evidence="3 5" key="2">
    <citation type="submission" date="2016-09" db="EMBL/GenBank/DDBJ databases">
        <authorList>
            <consortium name="Pathogen Informatics"/>
            <person name="Sun Q."/>
            <person name="Inoue M."/>
        </authorList>
    </citation>
    <scope>NUCLEOTIDE SEQUENCE [LARGE SCALE GENOMIC DNA]</scope>
    <source>
        <strain evidence="3 5">82C</strain>
    </source>
</reference>
<sequence>MDKAMRILTLLTRLLNNDIVRTKEFSELTGVSSKSIQRDINDLNTFFYESDYWNNKNTKVVYSRVEDGYILKNGSYSSDSLGLLSLLIKIKSLTPILHSHIYNILLSEISNKRVEDRYILKNVLNHFNIRTDQLPGVNLMKLQECITKGLKVRISFNGKFVVKPLSLMYMHYDYWFTYEYNGSIHNIKVRDIIDVRILNSNFDKVKNTNPIMFEIDKSIWNQFKHQFSIKQVLKHNDSKVTALVSCTELDSYYIAYQLAPKAKMIGPQSYIDSFIERLDSIKNTYV</sequence>
<accession>A0A1D4NFK4</accession>
<dbReference type="OrthoDB" id="86031at2"/>
<dbReference type="EMBL" id="FMPI01000012">
    <property type="protein sequence ID" value="SCT09345.1"/>
    <property type="molecule type" value="Genomic_DNA"/>
</dbReference>
<proteinExistence type="predicted"/>
<gene>
    <name evidence="4" type="ORF">SAMEA2297795_01857</name>
    <name evidence="3" type="ORF">SAMEA2297796_01734</name>
    <name evidence="2" type="ORF">SCC82B_00084</name>
</gene>
<dbReference type="InterPro" id="IPR013199">
    <property type="entry name" value="HTH_Mga_DNA-bd_dom"/>
</dbReference>
<dbReference type="InterPro" id="IPR036388">
    <property type="entry name" value="WH-like_DNA-bd_sf"/>
</dbReference>
<accession>A0A2U8RLU1</accession>
<evidence type="ECO:0000259" key="1">
    <source>
        <dbReference type="Pfam" id="PF08280"/>
    </source>
</evidence>
<evidence type="ECO:0000313" key="4">
    <source>
        <dbReference type="EMBL" id="SCT13686.1"/>
    </source>
</evidence>
<dbReference type="EMBL" id="FMPG01000008">
    <property type="protein sequence ID" value="SCT13686.1"/>
    <property type="molecule type" value="Genomic_DNA"/>
</dbReference>
<dbReference type="EMBL" id="MH155596">
    <property type="protein sequence ID" value="AWM30224.1"/>
    <property type="molecule type" value="Genomic_DNA"/>
</dbReference>